<dbReference type="InterPro" id="IPR053137">
    <property type="entry name" value="NLR-like"/>
</dbReference>
<dbReference type="GO" id="GO:0003824">
    <property type="term" value="F:catalytic activity"/>
    <property type="evidence" value="ECO:0007669"/>
    <property type="project" value="InterPro"/>
</dbReference>
<dbReference type="PRINTS" id="PR00381">
    <property type="entry name" value="KINESINLIGHT"/>
</dbReference>
<keyword evidence="5" id="KW-1185">Reference proteome</keyword>
<proteinExistence type="predicted"/>
<dbReference type="GO" id="GO:0043531">
    <property type="term" value="F:ADP binding"/>
    <property type="evidence" value="ECO:0007669"/>
    <property type="project" value="InterPro"/>
</dbReference>
<dbReference type="SUPFAM" id="SSF53167">
    <property type="entry name" value="Purine and uridine phosphorylases"/>
    <property type="match status" value="1"/>
</dbReference>
<evidence type="ECO:0008006" key="6">
    <source>
        <dbReference type="Google" id="ProtNLM"/>
    </source>
</evidence>
<dbReference type="InterPro" id="IPR002182">
    <property type="entry name" value="NB-ARC"/>
</dbReference>
<evidence type="ECO:0000259" key="2">
    <source>
        <dbReference type="Pfam" id="PF00931"/>
    </source>
</evidence>
<dbReference type="SUPFAM" id="SSF48452">
    <property type="entry name" value="TPR-like"/>
    <property type="match status" value="1"/>
</dbReference>
<name>A0AAV9WYN1_9PEZI</name>
<feature type="repeat" description="TPR" evidence="1">
    <location>
        <begin position="766"/>
        <end position="799"/>
    </location>
</feature>
<reference evidence="4 5" key="1">
    <citation type="submission" date="2019-10" db="EMBL/GenBank/DDBJ databases">
        <authorList>
            <person name="Palmer J.M."/>
        </authorList>
    </citation>
    <scope>NUCLEOTIDE SEQUENCE [LARGE SCALE GENOMIC DNA]</scope>
    <source>
        <strain evidence="4 5">TWF694</strain>
    </source>
</reference>
<gene>
    <name evidence="4" type="ORF">TWF694_004288</name>
</gene>
<dbReference type="PANTHER" id="PTHR46082">
    <property type="entry name" value="ATP/GTP-BINDING PROTEIN-RELATED"/>
    <property type="match status" value="1"/>
</dbReference>
<feature type="repeat" description="TPR" evidence="1">
    <location>
        <begin position="890"/>
        <end position="923"/>
    </location>
</feature>
<dbReference type="GO" id="GO:0009116">
    <property type="term" value="P:nucleoside metabolic process"/>
    <property type="evidence" value="ECO:0007669"/>
    <property type="project" value="InterPro"/>
</dbReference>
<comment type="caution">
    <text evidence="4">The sequence shown here is derived from an EMBL/GenBank/DDBJ whole genome shotgun (WGS) entry which is preliminary data.</text>
</comment>
<dbReference type="InterPro" id="IPR019734">
    <property type="entry name" value="TPR_rpt"/>
</dbReference>
<dbReference type="PROSITE" id="PS50005">
    <property type="entry name" value="TPR"/>
    <property type="match status" value="3"/>
</dbReference>
<dbReference type="PANTHER" id="PTHR46082:SF11">
    <property type="entry name" value="AAA+ ATPASE DOMAIN-CONTAINING PROTEIN-RELATED"/>
    <property type="match status" value="1"/>
</dbReference>
<dbReference type="Pfam" id="PF13374">
    <property type="entry name" value="TPR_10"/>
    <property type="match status" value="1"/>
</dbReference>
<protein>
    <recommendedName>
        <fullName evidence="6">Kinesin light chain</fullName>
    </recommendedName>
</protein>
<dbReference type="Proteomes" id="UP001365542">
    <property type="component" value="Unassembled WGS sequence"/>
</dbReference>
<accession>A0AAV9WYN1</accession>
<organism evidence="4 5">
    <name type="scientific">Orbilia ellipsospora</name>
    <dbReference type="NCBI Taxonomy" id="2528407"/>
    <lineage>
        <taxon>Eukaryota</taxon>
        <taxon>Fungi</taxon>
        <taxon>Dikarya</taxon>
        <taxon>Ascomycota</taxon>
        <taxon>Pezizomycotina</taxon>
        <taxon>Orbiliomycetes</taxon>
        <taxon>Orbiliales</taxon>
        <taxon>Orbiliaceae</taxon>
        <taxon>Orbilia</taxon>
    </lineage>
</organism>
<dbReference type="NCBIfam" id="NF040586">
    <property type="entry name" value="FxSxx_TPR"/>
    <property type="match status" value="1"/>
</dbReference>
<dbReference type="SUPFAM" id="SSF52540">
    <property type="entry name" value="P-loop containing nucleoside triphosphate hydrolases"/>
    <property type="match status" value="1"/>
</dbReference>
<dbReference type="Gene3D" id="1.25.40.10">
    <property type="entry name" value="Tetratricopeptide repeat domain"/>
    <property type="match status" value="2"/>
</dbReference>
<dbReference type="InterPro" id="IPR000845">
    <property type="entry name" value="Nucleoside_phosphorylase_d"/>
</dbReference>
<dbReference type="EMBL" id="JAVHJO010000014">
    <property type="protein sequence ID" value="KAK6529070.1"/>
    <property type="molecule type" value="Genomic_DNA"/>
</dbReference>
<sequence length="1087" mass="121753">MALELMKKYTIGWICALPLEMTAALAILDKRHPVVPQHPSDSNTYQFGQIGEHNVVIACLPPRMFGVVSAATAAAQMLRSFESLRFGLMVGIGGGVPGKADIRLGDVVVSEPTQAYGGVLQYDYGKTVQESRFIRTGTLNKPPIGILNAVSALKAEHLTRENHIGETISELLKNGLLPTDTFRHPGVQTDKLFRADYDHPETSESSQDMNCDSCDSNMVINRPARRADTSHIHYGLIASGNQVMKHAKTRDNIARETGAICFEMEAAGLMDHFPCLVVRGISDYCDSHKNKHWQPYAALAAAAFAKELLHQIPLTVSTGATLPLSTSSRIINIPRILHSHFSGRQTYLDQLRKFFDPASTTKEGAIASVYGTPGIGKSQLCLKYADTNSNNYNYIFYASAGTEEQWITDCEGIIRTLDLSKSAKQENRLLALKNWLARESKFLLIIDNLTPSIIKHLQNLIPQHLNGHILISTRDKFIAKRLSTESGCIHLREMDPSESKNLVLKIFEIDSEDHKAAEFSEKIGRELDGLPLALEQAATCAVQRHWQLDRLLDMVKENKRDLLQRAEEEPLHLDTVTTLEIALKELKPEHCALLTLIIMLRPQELPVALITDGANGLSINMEPLKSILTSDIELDDALLSLERSSLVIREQGKIWVHDLFHELIKGELKDDRAKDFMTLTGQIICNAFPEPSYDNWGTCNLYLPHSIDVMLLLSAYDTPSREVLNTIRRIASYYNGVARYEEALEWFERALPGCENTLGKEHPVTLDVVHGIASVFFNQGKYDDAMKWYQRALAGYEKALGEEHPSTLGTVHGIGLIFDNQGHDPMQWFQRALGGYEKALGKEHPSALETINNIASNLHRQGDNDGAMQLYRRALVGYEKVLGKEHPSTLRTLRGMALVFNSKGRYDEAMRLYQRALAGYEKALGKEHPSTLRTLHGMAFVFYGRGRYDEAMQLYQQALAGREKTLGKEHPLTMDTVRCIGLIFNNQGKYDKALQWHQRALAGYEKFLGKEHPSTLETMHNIASIFSNQGKDGEATEWYQRLPASHGKNLSTNQPTIYYHADVKRGSGGLFGIPGYIKQQVFNRLNR</sequence>
<dbReference type="SMART" id="SM00028">
    <property type="entry name" value="TPR"/>
    <property type="match status" value="6"/>
</dbReference>
<feature type="repeat" description="TPR" evidence="1">
    <location>
        <begin position="932"/>
        <end position="965"/>
    </location>
</feature>
<dbReference type="AlphaFoldDB" id="A0AAV9WYN1"/>
<feature type="domain" description="NB-ARC" evidence="2">
    <location>
        <begin position="362"/>
        <end position="503"/>
    </location>
</feature>
<evidence type="ECO:0000256" key="1">
    <source>
        <dbReference type="PROSITE-ProRule" id="PRU00339"/>
    </source>
</evidence>
<dbReference type="SUPFAM" id="SSF81901">
    <property type="entry name" value="HCP-like"/>
    <property type="match status" value="1"/>
</dbReference>
<dbReference type="Gene3D" id="3.40.50.300">
    <property type="entry name" value="P-loop containing nucleotide triphosphate hydrolases"/>
    <property type="match status" value="1"/>
</dbReference>
<keyword evidence="1" id="KW-0802">TPR repeat</keyword>
<evidence type="ECO:0000259" key="3">
    <source>
        <dbReference type="Pfam" id="PF01048"/>
    </source>
</evidence>
<evidence type="ECO:0000313" key="5">
    <source>
        <dbReference type="Proteomes" id="UP001365542"/>
    </source>
</evidence>
<dbReference type="Pfam" id="PF00931">
    <property type="entry name" value="NB-ARC"/>
    <property type="match status" value="1"/>
</dbReference>
<dbReference type="Pfam" id="PF13424">
    <property type="entry name" value="TPR_12"/>
    <property type="match status" value="3"/>
</dbReference>
<dbReference type="Gene3D" id="3.40.50.1580">
    <property type="entry name" value="Nucleoside phosphorylase domain"/>
    <property type="match status" value="1"/>
</dbReference>
<dbReference type="InterPro" id="IPR035994">
    <property type="entry name" value="Nucleoside_phosphorylase_sf"/>
</dbReference>
<feature type="domain" description="Nucleoside phosphorylase" evidence="3">
    <location>
        <begin position="10"/>
        <end position="293"/>
    </location>
</feature>
<evidence type="ECO:0000313" key="4">
    <source>
        <dbReference type="EMBL" id="KAK6529070.1"/>
    </source>
</evidence>
<dbReference type="InterPro" id="IPR027417">
    <property type="entry name" value="P-loop_NTPase"/>
</dbReference>
<dbReference type="InterPro" id="IPR011990">
    <property type="entry name" value="TPR-like_helical_dom_sf"/>
</dbReference>
<dbReference type="Pfam" id="PF01048">
    <property type="entry name" value="PNP_UDP_1"/>
    <property type="match status" value="1"/>
</dbReference>